<feature type="compositionally biased region" description="Polar residues" evidence="1">
    <location>
        <begin position="76"/>
        <end position="99"/>
    </location>
</feature>
<comment type="caution">
    <text evidence="2">The sequence shown here is derived from an EMBL/GenBank/DDBJ whole genome shotgun (WGS) entry which is preliminary data.</text>
</comment>
<dbReference type="Proteomes" id="UP000825935">
    <property type="component" value="Chromosome 26"/>
</dbReference>
<name>A0A8T2RJ87_CERRI</name>
<keyword evidence="3" id="KW-1185">Reference proteome</keyword>
<dbReference type="AlphaFoldDB" id="A0A8T2RJ87"/>
<evidence type="ECO:0000313" key="3">
    <source>
        <dbReference type="Proteomes" id="UP000825935"/>
    </source>
</evidence>
<gene>
    <name evidence="2" type="ORF">KP509_26G023500</name>
</gene>
<evidence type="ECO:0000256" key="1">
    <source>
        <dbReference type="SAM" id="MobiDB-lite"/>
    </source>
</evidence>
<accession>A0A8T2RJ87</accession>
<evidence type="ECO:0000313" key="2">
    <source>
        <dbReference type="EMBL" id="KAH7296456.1"/>
    </source>
</evidence>
<reference evidence="2" key="1">
    <citation type="submission" date="2021-08" db="EMBL/GenBank/DDBJ databases">
        <title>WGS assembly of Ceratopteris richardii.</title>
        <authorList>
            <person name="Marchant D.B."/>
            <person name="Chen G."/>
            <person name="Jenkins J."/>
            <person name="Shu S."/>
            <person name="Leebens-Mack J."/>
            <person name="Grimwood J."/>
            <person name="Schmutz J."/>
            <person name="Soltis P."/>
            <person name="Soltis D."/>
            <person name="Chen Z.-H."/>
        </authorList>
    </citation>
    <scope>NUCLEOTIDE SEQUENCE</scope>
    <source>
        <strain evidence="2">Whitten #5841</strain>
        <tissue evidence="2">Leaf</tissue>
    </source>
</reference>
<feature type="region of interest" description="Disordered" evidence="1">
    <location>
        <begin position="63"/>
        <end position="102"/>
    </location>
</feature>
<dbReference type="EMBL" id="CM035431">
    <property type="protein sequence ID" value="KAH7296456.1"/>
    <property type="molecule type" value="Genomic_DNA"/>
</dbReference>
<proteinExistence type="predicted"/>
<organism evidence="2 3">
    <name type="scientific">Ceratopteris richardii</name>
    <name type="common">Triangle waterfern</name>
    <dbReference type="NCBI Taxonomy" id="49495"/>
    <lineage>
        <taxon>Eukaryota</taxon>
        <taxon>Viridiplantae</taxon>
        <taxon>Streptophyta</taxon>
        <taxon>Embryophyta</taxon>
        <taxon>Tracheophyta</taxon>
        <taxon>Polypodiopsida</taxon>
        <taxon>Polypodiidae</taxon>
        <taxon>Polypodiales</taxon>
        <taxon>Pteridineae</taxon>
        <taxon>Pteridaceae</taxon>
        <taxon>Parkerioideae</taxon>
        <taxon>Ceratopteris</taxon>
    </lineage>
</organism>
<protein>
    <submittedName>
        <fullName evidence="2">Uncharacterized protein</fullName>
    </submittedName>
</protein>
<sequence>MVFLSAILAEAVYLQQESAPSVHTHPTLTSTHSCLFCDFAPRPFYMEDLTLSADKRWEKHSLPGLQKWSGPKIGQKASSPDHPTNPTTDHATPWSTSIPISPGQFCSCLARVS</sequence>